<evidence type="ECO:0000313" key="2">
    <source>
        <dbReference type="WBParaSite" id="RSKR_0001125500.1"/>
    </source>
</evidence>
<sequence length="260" mass="29101">MSKLFIVLSALCITTYCDQRSWELDDGTTIEIIKKIPDSKCEIYVEHGDHVEQFFKLTDKQGRLIGSNFGQKPFSFEIGGSKVISSMSESMHDMCIKEQRKIVIPGDAFEEDELPRGAKSGDDLYYFIELKSIFRPVPGESWYGNDGLHVSQTHVIEPSLCKKAEHGDKVHQQYSVWLETGQFIDSSHSRGKPFIFTIGAGQVIPGVEKGMEGMCEGERRKLFVPAGLAYGEKGRASIPPSASLTFEIELEKVIKANEEL</sequence>
<dbReference type="WBParaSite" id="RSKR_0001125500.1">
    <property type="protein sequence ID" value="RSKR_0001125500.1"/>
    <property type="gene ID" value="RSKR_0001125500"/>
</dbReference>
<name>A0AC35UI23_9BILA</name>
<accession>A0AC35UI23</accession>
<dbReference type="Proteomes" id="UP000095286">
    <property type="component" value="Unplaced"/>
</dbReference>
<proteinExistence type="predicted"/>
<organism evidence="1 2">
    <name type="scientific">Rhabditophanes sp. KR3021</name>
    <dbReference type="NCBI Taxonomy" id="114890"/>
    <lineage>
        <taxon>Eukaryota</taxon>
        <taxon>Metazoa</taxon>
        <taxon>Ecdysozoa</taxon>
        <taxon>Nematoda</taxon>
        <taxon>Chromadorea</taxon>
        <taxon>Rhabditida</taxon>
        <taxon>Tylenchina</taxon>
        <taxon>Panagrolaimomorpha</taxon>
        <taxon>Strongyloidoidea</taxon>
        <taxon>Alloionematidae</taxon>
        <taxon>Rhabditophanes</taxon>
    </lineage>
</organism>
<protein>
    <submittedName>
        <fullName evidence="2">Peptidylprolyl isomerase</fullName>
    </submittedName>
</protein>
<evidence type="ECO:0000313" key="1">
    <source>
        <dbReference type="Proteomes" id="UP000095286"/>
    </source>
</evidence>
<reference evidence="2" key="1">
    <citation type="submission" date="2016-11" db="UniProtKB">
        <authorList>
            <consortium name="WormBaseParasite"/>
        </authorList>
    </citation>
    <scope>IDENTIFICATION</scope>
    <source>
        <strain evidence="2">KR3021</strain>
    </source>
</reference>